<dbReference type="Proteomes" id="UP000535838">
    <property type="component" value="Unassembled WGS sequence"/>
</dbReference>
<dbReference type="Pfam" id="PF14286">
    <property type="entry name" value="DHHW"/>
    <property type="match status" value="1"/>
</dbReference>
<evidence type="ECO:0000256" key="1">
    <source>
        <dbReference type="SAM" id="MobiDB-lite"/>
    </source>
</evidence>
<sequence length="358" mass="39784">MRSTFKLTLTIFILFLSAVGIFGIIHTRADESNNGNDNAPAEASQKAESAAASGEADPVEAEDQILTVQSVKYFLSGNQAASLFTYNESAAEQYAEALNKFKASIDPTIRVYSLLAPSAGEFVDSEMAKRNSDSQKDAFAHIDEKLNSEIVQVDAYDAIETHQDEYLYFRTDHHWTALGAYYAYSRFMESIGEEPQKLSAFKEGSIDGFLGSEYKALKNEALRAKPDTIAYYVPQTKYTFTAYSTKNEPLVRNIVDAKYANDSIGLYAVFMGGDTPWGEIDTDNKNGRKLVVVKDSFANAFIPYLLAHYETIYYVDPRSYKGNLTEFVQEHQATEVLFLNNATVARNSAMAQSISGLL</sequence>
<evidence type="ECO:0000313" key="2">
    <source>
        <dbReference type="EMBL" id="MBB6636970.1"/>
    </source>
</evidence>
<accession>A0A841T4G1</accession>
<comment type="caution">
    <text evidence="2">The sequence shown here is derived from an EMBL/GenBank/DDBJ whole genome shotgun (WGS) entry which is preliminary data.</text>
</comment>
<feature type="region of interest" description="Disordered" evidence="1">
    <location>
        <begin position="32"/>
        <end position="58"/>
    </location>
</feature>
<dbReference type="EMBL" id="JACJVQ010000019">
    <property type="protein sequence ID" value="MBB6636970.1"/>
    <property type="molecule type" value="Genomic_DNA"/>
</dbReference>
<proteinExistence type="predicted"/>
<protein>
    <recommendedName>
        <fullName evidence="4">DHHW protein</fullName>
    </recommendedName>
</protein>
<dbReference type="AlphaFoldDB" id="A0A841T4G1"/>
<evidence type="ECO:0008006" key="4">
    <source>
        <dbReference type="Google" id="ProtNLM"/>
    </source>
</evidence>
<dbReference type="InterPro" id="IPR025945">
    <property type="entry name" value="DHHW"/>
</dbReference>
<organism evidence="2 3">
    <name type="scientific">Cohnella thailandensis</name>
    <dbReference type="NCBI Taxonomy" id="557557"/>
    <lineage>
        <taxon>Bacteria</taxon>
        <taxon>Bacillati</taxon>
        <taxon>Bacillota</taxon>
        <taxon>Bacilli</taxon>
        <taxon>Bacillales</taxon>
        <taxon>Paenibacillaceae</taxon>
        <taxon>Cohnella</taxon>
    </lineage>
</organism>
<gene>
    <name evidence="2" type="ORF">H7B67_22815</name>
</gene>
<dbReference type="RefSeq" id="WP_185122164.1">
    <property type="nucleotide sequence ID" value="NZ_JACJVQ010000019.1"/>
</dbReference>
<name>A0A841T4G1_9BACL</name>
<feature type="compositionally biased region" description="Low complexity" evidence="1">
    <location>
        <begin position="39"/>
        <end position="56"/>
    </location>
</feature>
<keyword evidence="3" id="KW-1185">Reference proteome</keyword>
<evidence type="ECO:0000313" key="3">
    <source>
        <dbReference type="Proteomes" id="UP000535838"/>
    </source>
</evidence>
<reference evidence="2 3" key="1">
    <citation type="submission" date="2020-08" db="EMBL/GenBank/DDBJ databases">
        <title>Cohnella phylogeny.</title>
        <authorList>
            <person name="Dunlap C."/>
        </authorList>
    </citation>
    <scope>NUCLEOTIDE SEQUENCE [LARGE SCALE GENOMIC DNA]</scope>
    <source>
        <strain evidence="2 3">DSM 25241</strain>
    </source>
</reference>